<keyword evidence="3" id="KW-1185">Reference proteome</keyword>
<reference evidence="2 3" key="1">
    <citation type="journal article" date="2017" name="Nature">
        <title>The Apostasia genome and the evolution of orchids.</title>
        <authorList>
            <person name="Zhang G.Q."/>
            <person name="Liu K.W."/>
            <person name="Li Z."/>
            <person name="Lohaus R."/>
            <person name="Hsiao Y.Y."/>
            <person name="Niu S.C."/>
            <person name="Wang J.Y."/>
            <person name="Lin Y.C."/>
            <person name="Xu Q."/>
            <person name="Chen L.J."/>
            <person name="Yoshida K."/>
            <person name="Fujiwara S."/>
            <person name="Wang Z.W."/>
            <person name="Zhang Y.Q."/>
            <person name="Mitsuda N."/>
            <person name="Wang M."/>
            <person name="Liu G.H."/>
            <person name="Pecoraro L."/>
            <person name="Huang H.X."/>
            <person name="Xiao X.J."/>
            <person name="Lin M."/>
            <person name="Wu X.Y."/>
            <person name="Wu W.L."/>
            <person name="Chen Y.Y."/>
            <person name="Chang S.B."/>
            <person name="Sakamoto S."/>
            <person name="Ohme-Takagi M."/>
            <person name="Yagi M."/>
            <person name="Zeng S.J."/>
            <person name="Shen C.Y."/>
            <person name="Yeh C.M."/>
            <person name="Luo Y.B."/>
            <person name="Tsai W.C."/>
            <person name="Van de Peer Y."/>
            <person name="Liu Z.J."/>
        </authorList>
    </citation>
    <scope>NUCLEOTIDE SEQUENCE [LARGE SCALE GENOMIC DNA]</scope>
    <source>
        <strain evidence="3">cv. Shenzhen</strain>
        <tissue evidence="2">Stem</tissue>
    </source>
</reference>
<name>A0A2I0A0N4_9ASPA</name>
<evidence type="ECO:0000313" key="3">
    <source>
        <dbReference type="Proteomes" id="UP000236161"/>
    </source>
</evidence>
<gene>
    <name evidence="2" type="ORF">AXF42_Ash010794</name>
</gene>
<organism evidence="2 3">
    <name type="scientific">Apostasia shenzhenica</name>
    <dbReference type="NCBI Taxonomy" id="1088818"/>
    <lineage>
        <taxon>Eukaryota</taxon>
        <taxon>Viridiplantae</taxon>
        <taxon>Streptophyta</taxon>
        <taxon>Embryophyta</taxon>
        <taxon>Tracheophyta</taxon>
        <taxon>Spermatophyta</taxon>
        <taxon>Magnoliopsida</taxon>
        <taxon>Liliopsida</taxon>
        <taxon>Asparagales</taxon>
        <taxon>Orchidaceae</taxon>
        <taxon>Apostasioideae</taxon>
        <taxon>Apostasia</taxon>
    </lineage>
</organism>
<protein>
    <submittedName>
        <fullName evidence="2">Uncharacterized protein</fullName>
    </submittedName>
</protein>
<accession>A0A2I0A0N4</accession>
<feature type="region of interest" description="Disordered" evidence="1">
    <location>
        <begin position="48"/>
        <end position="75"/>
    </location>
</feature>
<dbReference type="Proteomes" id="UP000236161">
    <property type="component" value="Unassembled WGS sequence"/>
</dbReference>
<evidence type="ECO:0000256" key="1">
    <source>
        <dbReference type="SAM" id="MobiDB-lite"/>
    </source>
</evidence>
<evidence type="ECO:0000313" key="2">
    <source>
        <dbReference type="EMBL" id="PKA49110.1"/>
    </source>
</evidence>
<dbReference type="EMBL" id="KZ452040">
    <property type="protein sequence ID" value="PKA49110.1"/>
    <property type="molecule type" value="Genomic_DNA"/>
</dbReference>
<proteinExistence type="predicted"/>
<dbReference type="AlphaFoldDB" id="A0A2I0A0N4"/>
<sequence>MHALLSYVSSGPATRVSCRLPVTRTCNFVNAHAARGDGKTDLSVRYVGLSPGRLGPPRASRVAVGSKSDPSDRPA</sequence>